<gene>
    <name evidence="2" type="ORF">AB4Y30_15690</name>
</gene>
<reference evidence="2" key="1">
    <citation type="submission" date="2024-07" db="EMBL/GenBank/DDBJ databases">
        <title>Halotolerant mesophilic bacterium Ornithinibacillus sp. 4-3, sp. nov., isolated from soil.</title>
        <authorList>
            <person name="Sidarenka A.V."/>
            <person name="Guliayeva D.E."/>
            <person name="Leanovich S.I."/>
            <person name="Hileuskaya K.S."/>
            <person name="Akhremchuk A.E."/>
            <person name="Sikolenko M.A."/>
            <person name="Valentovich L.N."/>
        </authorList>
    </citation>
    <scope>NUCLEOTIDE SEQUENCE</scope>
    <source>
        <strain evidence="2">4-3</strain>
    </source>
</reference>
<dbReference type="RefSeq" id="WP_368653117.1">
    <property type="nucleotide sequence ID" value="NZ_CP162599.1"/>
</dbReference>
<keyword evidence="1" id="KW-1133">Transmembrane helix</keyword>
<sequence length="40" mass="4771">MIVSLLFFKLMVWGSIIVSGVLMITIFAYFIYELKQKQIW</sequence>
<protein>
    <submittedName>
        <fullName evidence="2">Uncharacterized protein</fullName>
    </submittedName>
</protein>
<name>A0AB39HRN0_9BACI</name>
<dbReference type="AlphaFoldDB" id="A0AB39HRN0"/>
<accession>A0AB39HRN0</accession>
<keyword evidence="1" id="KW-0472">Membrane</keyword>
<keyword evidence="1" id="KW-0812">Transmembrane</keyword>
<feature type="transmembrane region" description="Helical" evidence="1">
    <location>
        <begin position="12"/>
        <end position="32"/>
    </location>
</feature>
<evidence type="ECO:0000313" key="2">
    <source>
        <dbReference type="EMBL" id="XDK32428.1"/>
    </source>
</evidence>
<dbReference type="EMBL" id="CP162599">
    <property type="protein sequence ID" value="XDK32428.1"/>
    <property type="molecule type" value="Genomic_DNA"/>
</dbReference>
<proteinExistence type="predicted"/>
<organism evidence="2">
    <name type="scientific">Ornithinibacillus sp. 4-3</name>
    <dbReference type="NCBI Taxonomy" id="3231488"/>
    <lineage>
        <taxon>Bacteria</taxon>
        <taxon>Bacillati</taxon>
        <taxon>Bacillota</taxon>
        <taxon>Bacilli</taxon>
        <taxon>Bacillales</taxon>
        <taxon>Bacillaceae</taxon>
        <taxon>Ornithinibacillus</taxon>
    </lineage>
</organism>
<evidence type="ECO:0000256" key="1">
    <source>
        <dbReference type="SAM" id="Phobius"/>
    </source>
</evidence>